<keyword evidence="3" id="KW-1133">Transmembrane helix</keyword>
<evidence type="ECO:0000256" key="1">
    <source>
        <dbReference type="SAM" id="Coils"/>
    </source>
</evidence>
<evidence type="ECO:0000313" key="4">
    <source>
        <dbReference type="EMBL" id="ETO12539.1"/>
    </source>
</evidence>
<keyword evidence="5" id="KW-1185">Reference proteome</keyword>
<feature type="coiled-coil region" evidence="1">
    <location>
        <begin position="309"/>
        <end position="626"/>
    </location>
</feature>
<evidence type="ECO:0000256" key="2">
    <source>
        <dbReference type="SAM" id="MobiDB-lite"/>
    </source>
</evidence>
<dbReference type="Proteomes" id="UP000023152">
    <property type="component" value="Unassembled WGS sequence"/>
</dbReference>
<name>X6MF75_RETFI</name>
<dbReference type="InterPro" id="IPR036872">
    <property type="entry name" value="CH_dom_sf"/>
</dbReference>
<keyword evidence="3" id="KW-0472">Membrane</keyword>
<evidence type="ECO:0000313" key="5">
    <source>
        <dbReference type="Proteomes" id="UP000023152"/>
    </source>
</evidence>
<evidence type="ECO:0000256" key="3">
    <source>
        <dbReference type="SAM" id="Phobius"/>
    </source>
</evidence>
<organism evidence="4 5">
    <name type="scientific">Reticulomyxa filosa</name>
    <dbReference type="NCBI Taxonomy" id="46433"/>
    <lineage>
        <taxon>Eukaryota</taxon>
        <taxon>Sar</taxon>
        <taxon>Rhizaria</taxon>
        <taxon>Retaria</taxon>
        <taxon>Foraminifera</taxon>
        <taxon>Monothalamids</taxon>
        <taxon>Reticulomyxidae</taxon>
        <taxon>Reticulomyxa</taxon>
    </lineage>
</organism>
<keyword evidence="3" id="KW-0812">Transmembrane</keyword>
<dbReference type="AlphaFoldDB" id="X6MF75"/>
<keyword evidence="1" id="KW-0175">Coiled coil</keyword>
<sequence>MTAIGDEERTYEIVLRWINLFALTSTPIQEPQELSDGVVVYQLMEIFSPKYFPSNAINLSPHSSSAKICNMKCLKSCFEQFFADTLKEKLSLQETIQPAALAFGKQPKVSKQTNSKKKKKQKKIVLFCFATDFISLIELLLLAAIKSEKKEKAISNMLQLDPVDQKFLMHVLDDLLRQNGFMESNNGNDNANSGNGFGGTCAKSPHWQSFAQLSARKYDKSRRLSMQSPFGTRSRKKPEPLLTQQQQQQQSVFDFDSSKHISSSVNKTPFAAAFSTNRNETTPFTNKNWSTSGFGALDGNKRESTTTTYELLQGDFDKLEGEYKQLLMQYSQLKEEHKCLQEKIRNDVAIDFQKKEKEYQAKMAMLEDNIQHLQDTSQEHLKEAKHYEELAKDLQVDNEKLNEELTQLATLHETQVRQYHEEIDAAKQEVNRLKSCESQWKQYQHGIDISNDQIKDLEKVKAKNNDLLNQITDLKFQLLQIPQLKEQVEKYKQQMMEYKVRSTSKHAIDANGVNVNADVNDRVTHLEKELLNATQEKEEMALKLRECRNDMSALRSQIIELKNYQRNFDRYKKDIGVGENENGRLKQAIEELEVQQCIANDAQSKYREAVREVSELKEQIKKLEWGAQGGQVQGRGSPPQSKAEWNKKISELNDLQMQMLQRNQFVEKLKKQMEELKQENMLLQEKDRNMNMKCQDLQKQVDAITQYSSEQKKRLKEYHAALEQLHHQKIYGGNNDCQAHKETIENLKVQIQQLKEEKKMNFESHRHELLSVSNAFHCLALQRTLEAHNLTWFSQQNNNIDNDAEMLNGVPTKGKENTNEFNQSKSRLEQIHKIIS</sequence>
<dbReference type="SUPFAM" id="SSF116907">
    <property type="entry name" value="Hook domain"/>
    <property type="match status" value="1"/>
</dbReference>
<gene>
    <name evidence="4" type="ORF">RFI_24835</name>
</gene>
<accession>X6MF75</accession>
<dbReference type="OMA" id="QCIANDA"/>
<feature type="transmembrane region" description="Helical" evidence="3">
    <location>
        <begin position="124"/>
        <end position="145"/>
    </location>
</feature>
<feature type="coiled-coil region" evidence="1">
    <location>
        <begin position="737"/>
        <end position="764"/>
    </location>
</feature>
<feature type="coiled-coil region" evidence="1">
    <location>
        <begin position="659"/>
        <end position="693"/>
    </location>
</feature>
<feature type="region of interest" description="Disordered" evidence="2">
    <location>
        <begin position="218"/>
        <end position="257"/>
    </location>
</feature>
<dbReference type="EMBL" id="ASPP01021306">
    <property type="protein sequence ID" value="ETO12539.1"/>
    <property type="molecule type" value="Genomic_DNA"/>
</dbReference>
<dbReference type="Gene3D" id="1.10.418.10">
    <property type="entry name" value="Calponin-like domain"/>
    <property type="match status" value="1"/>
</dbReference>
<protein>
    <submittedName>
        <fullName evidence="4">Intracellular protein transport protein USO1</fullName>
    </submittedName>
</protein>
<proteinExistence type="predicted"/>
<reference evidence="4 5" key="1">
    <citation type="journal article" date="2013" name="Curr. Biol.">
        <title>The Genome of the Foraminiferan Reticulomyxa filosa.</title>
        <authorList>
            <person name="Glockner G."/>
            <person name="Hulsmann N."/>
            <person name="Schleicher M."/>
            <person name="Noegel A.A."/>
            <person name="Eichinger L."/>
            <person name="Gallinger C."/>
            <person name="Pawlowski J."/>
            <person name="Sierra R."/>
            <person name="Euteneuer U."/>
            <person name="Pillet L."/>
            <person name="Moustafa A."/>
            <person name="Platzer M."/>
            <person name="Groth M."/>
            <person name="Szafranski K."/>
            <person name="Schliwa M."/>
        </authorList>
    </citation>
    <scope>NUCLEOTIDE SEQUENCE [LARGE SCALE GENOMIC DNA]</scope>
</reference>
<comment type="caution">
    <text evidence="4">The sequence shown here is derived from an EMBL/GenBank/DDBJ whole genome shotgun (WGS) entry which is preliminary data.</text>
</comment>